<name>M2Q3X2_9FIRM</name>
<evidence type="ECO:0000256" key="6">
    <source>
        <dbReference type="ARBA" id="ARBA00023125"/>
    </source>
</evidence>
<dbReference type="SUPFAM" id="SSF46785">
    <property type="entry name" value="Winged helix' DNA-binding domain"/>
    <property type="match status" value="1"/>
</dbReference>
<dbReference type="GO" id="GO:0046872">
    <property type="term" value="F:metal ion binding"/>
    <property type="evidence" value="ECO:0007669"/>
    <property type="project" value="UniProtKB-KW"/>
</dbReference>
<accession>M2Q3X2</accession>
<dbReference type="Proteomes" id="UP000011758">
    <property type="component" value="Unassembled WGS sequence"/>
</dbReference>
<dbReference type="CDD" id="cd01335">
    <property type="entry name" value="Radical_SAM"/>
    <property type="match status" value="1"/>
</dbReference>
<dbReference type="STRING" id="999415.HMPREF9943_00002"/>
<sequence>METDLIMSNSILYRCTQKYYDQQLASYSVGYGQVVYLMMIYENEGITMKDLAVKGSFDKGTITKAISKLELLGYVYLLDNPQDKRSKLLYTTDEAKDLITKMYLIRKEWFQHLIGGLDQNKNKEFSDMMTEIVKRAQNYTDINIKTHFYQMDKLSLSSYSGYTACTLYTGGCNMKCPFCKYSHLVFLDESTKEIENEEIYQYLSKRKNMIEAICITGGEPLIHEGIIETIRELKEMGFYIKLETNGTFPDRLKILINDHLLDYVALDIKNSSDLYNQTSGMEGIKLASVSESINYLMKGYVSCEFTSTIVREFHTKESIESIGKWLQGAERFYLQYLDVNAHCINPHLHPEDEGIMKEYQKILEKYIKYVGIRNR</sequence>
<dbReference type="PANTHER" id="PTHR11228">
    <property type="entry name" value="RADICAL SAM DOMAIN PROTEIN"/>
    <property type="match status" value="1"/>
</dbReference>
<evidence type="ECO:0000256" key="2">
    <source>
        <dbReference type="ARBA" id="ARBA00022723"/>
    </source>
</evidence>
<evidence type="ECO:0000313" key="11">
    <source>
        <dbReference type="Proteomes" id="UP000011758"/>
    </source>
</evidence>
<dbReference type="InterPro" id="IPR023187">
    <property type="entry name" value="Tscrpt_reg_MarR-type_CS"/>
</dbReference>
<evidence type="ECO:0000256" key="1">
    <source>
        <dbReference type="ARBA" id="ARBA00022691"/>
    </source>
</evidence>
<keyword evidence="11" id="KW-1185">Reference proteome</keyword>
<dbReference type="Gene3D" id="3.20.20.70">
    <property type="entry name" value="Aldolase class I"/>
    <property type="match status" value="1"/>
</dbReference>
<dbReference type="InterPro" id="IPR036388">
    <property type="entry name" value="WH-like_DNA-bd_sf"/>
</dbReference>
<keyword evidence="4" id="KW-0411">Iron-sulfur</keyword>
<dbReference type="SUPFAM" id="SSF102114">
    <property type="entry name" value="Radical SAM enzymes"/>
    <property type="match status" value="1"/>
</dbReference>
<dbReference type="InterPro" id="IPR007197">
    <property type="entry name" value="rSAM"/>
</dbReference>
<dbReference type="GO" id="GO:0051536">
    <property type="term" value="F:iron-sulfur cluster binding"/>
    <property type="evidence" value="ECO:0007669"/>
    <property type="project" value="UniProtKB-KW"/>
</dbReference>
<keyword evidence="5" id="KW-0805">Transcription regulation</keyword>
<dbReference type="AlphaFoldDB" id="M2Q3X2"/>
<dbReference type="InterPro" id="IPR000835">
    <property type="entry name" value="HTH_MarR-typ"/>
</dbReference>
<organism evidence="10 11">
    <name type="scientific">Eggerthia catenaformis OT 569 = DSM 20559</name>
    <dbReference type="NCBI Taxonomy" id="999415"/>
    <lineage>
        <taxon>Bacteria</taxon>
        <taxon>Bacillati</taxon>
        <taxon>Bacillota</taxon>
        <taxon>Erysipelotrichia</taxon>
        <taxon>Erysipelotrichales</taxon>
        <taxon>Coprobacillaceae</taxon>
        <taxon>Eggerthia</taxon>
    </lineage>
</organism>
<evidence type="ECO:0000313" key="10">
    <source>
        <dbReference type="EMBL" id="EMD17570.1"/>
    </source>
</evidence>
<proteinExistence type="predicted"/>
<dbReference type="Pfam" id="PF01047">
    <property type="entry name" value="MarR"/>
    <property type="match status" value="1"/>
</dbReference>
<gene>
    <name evidence="10" type="ORF">HMPREF9943_00002</name>
</gene>
<dbReference type="BioCyc" id="ECAT999415-HMP:GTTI-5-MONOMER"/>
<keyword evidence="6" id="KW-0238">DNA-binding</keyword>
<dbReference type="InterPro" id="IPR058240">
    <property type="entry name" value="rSAM_sf"/>
</dbReference>
<feature type="domain" description="Radical SAM core" evidence="9">
    <location>
        <begin position="157"/>
        <end position="373"/>
    </location>
</feature>
<dbReference type="Pfam" id="PF04055">
    <property type="entry name" value="Radical_SAM"/>
    <property type="match status" value="1"/>
</dbReference>
<dbReference type="eggNOG" id="COG1846">
    <property type="taxonomic scope" value="Bacteria"/>
</dbReference>
<evidence type="ECO:0000256" key="3">
    <source>
        <dbReference type="ARBA" id="ARBA00023004"/>
    </source>
</evidence>
<dbReference type="GO" id="GO:0003677">
    <property type="term" value="F:DNA binding"/>
    <property type="evidence" value="ECO:0007669"/>
    <property type="project" value="UniProtKB-KW"/>
</dbReference>
<dbReference type="GO" id="GO:0003824">
    <property type="term" value="F:catalytic activity"/>
    <property type="evidence" value="ECO:0007669"/>
    <property type="project" value="InterPro"/>
</dbReference>
<dbReference type="eggNOG" id="COG1180">
    <property type="taxonomic scope" value="Bacteria"/>
</dbReference>
<evidence type="ECO:0000256" key="5">
    <source>
        <dbReference type="ARBA" id="ARBA00023015"/>
    </source>
</evidence>
<dbReference type="PROSITE" id="PS51918">
    <property type="entry name" value="RADICAL_SAM"/>
    <property type="match status" value="1"/>
</dbReference>
<reference evidence="10 11" key="1">
    <citation type="submission" date="2013-02" db="EMBL/GenBank/DDBJ databases">
        <title>The Genome Sequence of Lactobacillus catenaformis F0143.</title>
        <authorList>
            <consortium name="The Broad Institute Genome Sequencing Platform"/>
            <person name="Earl A."/>
            <person name="Ward D."/>
            <person name="Feldgarden M."/>
            <person name="Gevers D."/>
            <person name="Izard J."/>
            <person name="Blanton J.M."/>
            <person name="Mathney J."/>
            <person name="Dewhirst F.E."/>
            <person name="Young S.K."/>
            <person name="Zeng Q."/>
            <person name="Gargeya S."/>
            <person name="Fitzgerald M."/>
            <person name="Haas B."/>
            <person name="Abouelleil A."/>
            <person name="Alvarado L."/>
            <person name="Arachchi H.M."/>
            <person name="Berlin A."/>
            <person name="Chapman S.B."/>
            <person name="Gearin G."/>
            <person name="Goldberg J."/>
            <person name="Griggs A."/>
            <person name="Gujja S."/>
            <person name="Hansen M."/>
            <person name="Heiman D."/>
            <person name="Howarth C."/>
            <person name="Larimer J."/>
            <person name="Lui A."/>
            <person name="MacDonald P.J.P."/>
            <person name="McCowen C."/>
            <person name="Montmayeur A."/>
            <person name="Murphy C."/>
            <person name="Neiman D."/>
            <person name="Pearson M."/>
            <person name="Priest M."/>
            <person name="Roberts A."/>
            <person name="Saif S."/>
            <person name="Shea T."/>
            <person name="Sisk P."/>
            <person name="Stolte C."/>
            <person name="Sykes S."/>
            <person name="Wortman J."/>
            <person name="Nusbaum C."/>
            <person name="Birren B."/>
        </authorList>
    </citation>
    <scope>NUCLEOTIDE SEQUENCE [LARGE SCALE GENOMIC DNA]</scope>
    <source>
        <strain evidence="10 11">OT 569</strain>
    </source>
</reference>
<dbReference type="InterPro" id="IPR050377">
    <property type="entry name" value="Radical_SAM_PqqE_MftC-like"/>
</dbReference>
<dbReference type="SMART" id="SM00347">
    <property type="entry name" value="HTH_MARR"/>
    <property type="match status" value="1"/>
</dbReference>
<keyword evidence="2" id="KW-0479">Metal-binding</keyword>
<dbReference type="InterPro" id="IPR036390">
    <property type="entry name" value="WH_DNA-bd_sf"/>
</dbReference>
<protein>
    <submittedName>
        <fullName evidence="10">Anaerobic ribonucleoside-triphosphate reductase activating protein</fullName>
    </submittedName>
</protein>
<dbReference type="InterPro" id="IPR013785">
    <property type="entry name" value="Aldolase_TIM"/>
</dbReference>
<dbReference type="PANTHER" id="PTHR11228:SF27">
    <property type="entry name" value="GLYCYL-RADICAL ENZYME ACTIVATING ENZYME MJ1227-RELATED"/>
    <property type="match status" value="1"/>
</dbReference>
<dbReference type="InterPro" id="IPR012840">
    <property type="entry name" value="NrdG2"/>
</dbReference>
<keyword evidence="1" id="KW-0949">S-adenosyl-L-methionine</keyword>
<evidence type="ECO:0000259" key="8">
    <source>
        <dbReference type="PROSITE" id="PS50995"/>
    </source>
</evidence>
<dbReference type="GO" id="GO:0003700">
    <property type="term" value="F:DNA-binding transcription factor activity"/>
    <property type="evidence" value="ECO:0007669"/>
    <property type="project" value="InterPro"/>
</dbReference>
<feature type="domain" description="HTH marR-type" evidence="8">
    <location>
        <begin position="1"/>
        <end position="134"/>
    </location>
</feature>
<dbReference type="SFLD" id="SFLDS00029">
    <property type="entry name" value="Radical_SAM"/>
    <property type="match status" value="2"/>
</dbReference>
<evidence type="ECO:0000256" key="7">
    <source>
        <dbReference type="ARBA" id="ARBA00023163"/>
    </source>
</evidence>
<keyword evidence="7" id="KW-0804">Transcription</keyword>
<dbReference type="SFLD" id="SFLDG01094">
    <property type="entry name" value="Uncharacterised_Radical_SAM_Su"/>
    <property type="match status" value="1"/>
</dbReference>
<evidence type="ECO:0000256" key="4">
    <source>
        <dbReference type="ARBA" id="ARBA00023014"/>
    </source>
</evidence>
<dbReference type="NCBIfam" id="TIGR02495">
    <property type="entry name" value="NrdG2"/>
    <property type="match status" value="1"/>
</dbReference>
<dbReference type="PROSITE" id="PS01117">
    <property type="entry name" value="HTH_MARR_1"/>
    <property type="match status" value="1"/>
</dbReference>
<dbReference type="SFLD" id="SFLDG01067">
    <property type="entry name" value="SPASM/twitch_domain_containing"/>
    <property type="match status" value="1"/>
</dbReference>
<dbReference type="EMBL" id="AGEJ01000001">
    <property type="protein sequence ID" value="EMD17570.1"/>
    <property type="molecule type" value="Genomic_DNA"/>
</dbReference>
<dbReference type="PROSITE" id="PS50995">
    <property type="entry name" value="HTH_MARR_2"/>
    <property type="match status" value="1"/>
</dbReference>
<dbReference type="Gene3D" id="1.10.10.10">
    <property type="entry name" value="Winged helix-like DNA-binding domain superfamily/Winged helix DNA-binding domain"/>
    <property type="match status" value="1"/>
</dbReference>
<dbReference type="RefSeq" id="WP_004801013.1">
    <property type="nucleotide sequence ID" value="NZ_KB446646.1"/>
</dbReference>
<evidence type="ECO:0000259" key="9">
    <source>
        <dbReference type="PROSITE" id="PS51918"/>
    </source>
</evidence>
<keyword evidence="3" id="KW-0408">Iron</keyword>
<comment type="caution">
    <text evidence="10">The sequence shown here is derived from an EMBL/GenBank/DDBJ whole genome shotgun (WGS) entry which is preliminary data.</text>
</comment>
<dbReference type="OrthoDB" id="9782387at2"/>